<name>A0A848LUN0_9BACT</name>
<dbReference type="RefSeq" id="WP_169350539.1">
    <property type="nucleotide sequence ID" value="NZ_JABBJJ010000315.1"/>
</dbReference>
<reference evidence="1 2" key="1">
    <citation type="submission" date="2020-04" db="EMBL/GenBank/DDBJ databases">
        <title>Draft genome of Pyxidicoccus fallax type strain.</title>
        <authorList>
            <person name="Whitworth D.E."/>
        </authorList>
    </citation>
    <scope>NUCLEOTIDE SEQUENCE [LARGE SCALE GENOMIC DNA]</scope>
    <source>
        <strain evidence="1 2">DSM 14698</strain>
    </source>
</reference>
<comment type="caution">
    <text evidence="1">The sequence shown here is derived from an EMBL/GenBank/DDBJ whole genome shotgun (WGS) entry which is preliminary data.</text>
</comment>
<proteinExistence type="predicted"/>
<keyword evidence="2" id="KW-1185">Reference proteome</keyword>
<organism evidence="1 2">
    <name type="scientific">Pyxidicoccus fallax</name>
    <dbReference type="NCBI Taxonomy" id="394095"/>
    <lineage>
        <taxon>Bacteria</taxon>
        <taxon>Pseudomonadati</taxon>
        <taxon>Myxococcota</taxon>
        <taxon>Myxococcia</taxon>
        <taxon>Myxococcales</taxon>
        <taxon>Cystobacterineae</taxon>
        <taxon>Myxococcaceae</taxon>
        <taxon>Pyxidicoccus</taxon>
    </lineage>
</organism>
<dbReference type="EMBL" id="JABBJJ010000315">
    <property type="protein sequence ID" value="NMO21351.1"/>
    <property type="molecule type" value="Genomic_DNA"/>
</dbReference>
<gene>
    <name evidence="1" type="ORF">HG543_41840</name>
</gene>
<protein>
    <submittedName>
        <fullName evidence="1">Uncharacterized protein</fullName>
    </submittedName>
</protein>
<dbReference type="AlphaFoldDB" id="A0A848LUN0"/>
<evidence type="ECO:0000313" key="1">
    <source>
        <dbReference type="EMBL" id="NMO21351.1"/>
    </source>
</evidence>
<sequence>MLSIQEHSTLDEASSDLLDFILEPANWLSVAQTDPAAWPGQNTVYQRRVGTLRICASVDVGATLDVFLHIAFRAPGLTPVKAADHLEGFLKQRLPLTPNSEWQVEVDERRWIHFSRRYAAPHLKA</sequence>
<evidence type="ECO:0000313" key="2">
    <source>
        <dbReference type="Proteomes" id="UP000518300"/>
    </source>
</evidence>
<dbReference type="Proteomes" id="UP000518300">
    <property type="component" value="Unassembled WGS sequence"/>
</dbReference>
<accession>A0A848LUN0</accession>